<dbReference type="EMBL" id="VYYT01000777">
    <property type="protein sequence ID" value="KAK2729473.1"/>
    <property type="molecule type" value="Genomic_DNA"/>
</dbReference>
<protein>
    <submittedName>
        <fullName evidence="2">Uncharacterized protein</fullName>
    </submittedName>
</protein>
<reference evidence="2" key="1">
    <citation type="submission" date="2023-02" db="EMBL/GenBank/DDBJ databases">
        <title>Colletotrichum kahawae CIFC_Que2 genome sequencing and assembly.</title>
        <authorList>
            <person name="Baroncelli R."/>
        </authorList>
    </citation>
    <scope>NUCLEOTIDE SEQUENCE</scope>
    <source>
        <strain evidence="2">CIFC_Que2</strain>
    </source>
</reference>
<feature type="transmembrane region" description="Helical" evidence="1">
    <location>
        <begin position="127"/>
        <end position="146"/>
    </location>
</feature>
<keyword evidence="1" id="KW-0472">Membrane</keyword>
<proteinExistence type="predicted"/>
<accession>A0AAD9XXX9</accession>
<keyword evidence="1" id="KW-0812">Transmembrane</keyword>
<dbReference type="Proteomes" id="UP001281614">
    <property type="component" value="Unassembled WGS sequence"/>
</dbReference>
<evidence type="ECO:0000313" key="2">
    <source>
        <dbReference type="EMBL" id="KAK2729473.1"/>
    </source>
</evidence>
<gene>
    <name evidence="2" type="ORF">CKAH01_10156</name>
</gene>
<keyword evidence="3" id="KW-1185">Reference proteome</keyword>
<comment type="caution">
    <text evidence="2">The sequence shown here is derived from an EMBL/GenBank/DDBJ whole genome shotgun (WGS) entry which is preliminary data.</text>
</comment>
<keyword evidence="1" id="KW-1133">Transmembrane helix</keyword>
<organism evidence="2 3">
    <name type="scientific">Colletotrichum kahawae</name>
    <name type="common">Coffee berry disease fungus</name>
    <dbReference type="NCBI Taxonomy" id="34407"/>
    <lineage>
        <taxon>Eukaryota</taxon>
        <taxon>Fungi</taxon>
        <taxon>Dikarya</taxon>
        <taxon>Ascomycota</taxon>
        <taxon>Pezizomycotina</taxon>
        <taxon>Sordariomycetes</taxon>
        <taxon>Hypocreomycetidae</taxon>
        <taxon>Glomerellales</taxon>
        <taxon>Glomerellaceae</taxon>
        <taxon>Colletotrichum</taxon>
        <taxon>Colletotrichum gloeosporioides species complex</taxon>
    </lineage>
</organism>
<name>A0AAD9XXX9_COLKA</name>
<evidence type="ECO:0000256" key="1">
    <source>
        <dbReference type="SAM" id="Phobius"/>
    </source>
</evidence>
<dbReference type="AlphaFoldDB" id="A0AAD9XXX9"/>
<evidence type="ECO:0000313" key="3">
    <source>
        <dbReference type="Proteomes" id="UP001281614"/>
    </source>
</evidence>
<sequence length="175" mass="18888">MSKYPSIIQIRPSADKPKKPDWKLVLPEDAGLIELSRVSTAGGFYDIKGGIILPEEILTFVLAVSDRNPSNTLLREDRHAGHRRQFVALWSAYPAHRVPVGGTRRILLQRIVIVPAMAAAIPAKKGAIMVLMAIIVILAAFKAVVVTRVQVAEAPKAAQIPTSLAAAESSHLDSS</sequence>